<name>A0ACC2T9H6_9FUNG</name>
<evidence type="ECO:0000313" key="1">
    <source>
        <dbReference type="EMBL" id="KAJ9070937.1"/>
    </source>
</evidence>
<gene>
    <name evidence="1" type="ORF">DSO57_1002562</name>
</gene>
<evidence type="ECO:0000313" key="2">
    <source>
        <dbReference type="Proteomes" id="UP001165960"/>
    </source>
</evidence>
<organism evidence="1 2">
    <name type="scientific">Entomophthora muscae</name>
    <dbReference type="NCBI Taxonomy" id="34485"/>
    <lineage>
        <taxon>Eukaryota</taxon>
        <taxon>Fungi</taxon>
        <taxon>Fungi incertae sedis</taxon>
        <taxon>Zoopagomycota</taxon>
        <taxon>Entomophthoromycotina</taxon>
        <taxon>Entomophthoromycetes</taxon>
        <taxon>Entomophthorales</taxon>
        <taxon>Entomophthoraceae</taxon>
        <taxon>Entomophthora</taxon>
    </lineage>
</organism>
<accession>A0ACC2T9H6</accession>
<dbReference type="EMBL" id="QTSX02003556">
    <property type="protein sequence ID" value="KAJ9070937.1"/>
    <property type="molecule type" value="Genomic_DNA"/>
</dbReference>
<reference evidence="1" key="1">
    <citation type="submission" date="2022-04" db="EMBL/GenBank/DDBJ databases">
        <title>Genome of the entomopathogenic fungus Entomophthora muscae.</title>
        <authorList>
            <person name="Elya C."/>
            <person name="Lovett B.R."/>
            <person name="Lee E."/>
            <person name="Macias A.M."/>
            <person name="Hajek A.E."/>
            <person name="De Bivort B.L."/>
            <person name="Kasson M.T."/>
            <person name="De Fine Licht H.H."/>
            <person name="Stajich J.E."/>
        </authorList>
    </citation>
    <scope>NUCLEOTIDE SEQUENCE</scope>
    <source>
        <strain evidence="1">Berkeley</strain>
    </source>
</reference>
<proteinExistence type="predicted"/>
<keyword evidence="2" id="KW-1185">Reference proteome</keyword>
<comment type="caution">
    <text evidence="1">The sequence shown here is derived from an EMBL/GenBank/DDBJ whole genome shotgun (WGS) entry which is preliminary data.</text>
</comment>
<dbReference type="Proteomes" id="UP001165960">
    <property type="component" value="Unassembled WGS sequence"/>
</dbReference>
<sequence length="283" mass="32891">MGKGDFMTPKAIANRMKSKGLQKLRWYCQMCEKQCRDENGFKCHCASESHQRQMKVFGENPKKFIESFSQEFKGAFLKQLSTAHGTKRVFANRVYQELISDRVHLHMNATRWSSLTEFVMYLGKEGYVHLDETEKGWYITWIDNSPEALARQSTIQKKEKQEVTDEERLRKLLEEQIKKSKEKGEEKESEFTELKRENEEQPLKLNLNLKKSAFNFGSKPQNVFKRTSTFSNPLKGKSLPAEVKEKAPSSHPEIKEGASSASKKPLSQLEAIILEEKSKRRKY</sequence>
<protein>
    <submittedName>
        <fullName evidence="1">Uncharacterized protein</fullName>
    </submittedName>
</protein>